<sequence>MVMESEPQPGNGHEPHNTTSQQQKHQCDDQTPSSADEAELLWNLRKYLILLATLSTTITYQAGLAQPGGLWADNQQGYLASDVVMFLSRTKRYRMFFYCNTTAFIISLIVLILVLVRELRWNAIWLRSLQFALLLDLLGLVGAYAAGNRREVRTSIYIWVILVGIVTYVGLHVVFFRHLAPEWLGEIFRDIQRFWEDSIAHIFNRRHNIKHELDAPIQDEKESLEKNHGFFLVAATLAATKTYTAGLSPPGGRSYWYDNNGSHIAGDLVLRDKYPLGFNAFMFFNKTAFSGSFVINIMLLSKTGVNYIAMSNVLRLWILISLMATYAVGSRRKIHTSIFVFSLFGAVLLYLIIQWVARIMPKPEFIRKCIKWMEGEQKKLVLKLNSFMDSCSRSNGRVPRLQYDGQHSCRNGASSTVNNVKDDLGKLQTYLLWFAILAATITYQAGLHPPGGFWPRSRDPILEAINPIRYKAFYYCNATAFVSSLVIIMLLQSQLITIGAMKRHVLQIAMGFDLFSIMGAYAAGSSRTLSTQMYVIILVILVHIVLFVDARVPDGSAQQQDDNAEAKRLQKRHKFLMLLAVLATSSTYQAGISPPGGFWTDNRDGHQAGHPLFSDAFPRRYKAFIYFNSTAFMASLVLIVLLVSRRLCHRGLRGYTLHACVLLDLISLMGAFVAGSCRTVSASVYVILISAVVFACIMIQVLLLKFTKDMVIDFFDWMFHITAFKRLNLPKNCGGSIKGNKKTSQKWREDLMLIGASAVSFAYQAGLLPPGFLWVADCDGYFTRDLTIYDTHPVQYKVFFYCNATVFMASTVVVILLLNTTMRKYKGYALAMKTAMMMGLLGLLGAYAAGSCRT</sequence>
<feature type="transmembrane region" description="Helical" evidence="2">
    <location>
        <begin position="128"/>
        <end position="147"/>
    </location>
</feature>
<feature type="transmembrane region" description="Helical" evidence="2">
    <location>
        <begin position="472"/>
        <end position="492"/>
    </location>
</feature>
<dbReference type="Gramene" id="TraesJAG7D03G04331630.1">
    <property type="protein sequence ID" value="TraesJAG7D03G04331630.1.CDS1"/>
    <property type="gene ID" value="TraesJAG7D03G04331630"/>
</dbReference>
<dbReference type="Gramene" id="TraesJUL7D03G04392240.1">
    <property type="protein sequence ID" value="TraesJUL7D03G04392240.1.CDS1"/>
    <property type="gene ID" value="TraesJUL7D03G04392240"/>
</dbReference>
<dbReference type="Gramene" id="TraesNOR7D03G04397670.1">
    <property type="protein sequence ID" value="TraesNOR7D03G04397670.1.CDS1"/>
    <property type="gene ID" value="TraesNOR7D03G04397670"/>
</dbReference>
<feature type="transmembrane region" description="Helical" evidence="2">
    <location>
        <begin position="280"/>
        <end position="300"/>
    </location>
</feature>
<dbReference type="Gramene" id="TraesLDM7D03G04355130.1">
    <property type="protein sequence ID" value="TraesLDM7D03G04355130.1.CDS1"/>
    <property type="gene ID" value="TraesLDM7D03G04355130"/>
</dbReference>
<accession>A0A3B6THH2</accession>
<dbReference type="Gramene" id="TraesARI7D03G04424040.1">
    <property type="protein sequence ID" value="TraesARI7D03G04424040.1.CDS1"/>
    <property type="gene ID" value="TraesARI7D03G04424040"/>
</dbReference>
<dbReference type="Gramene" id="TraesROB_scaffold_074178_01G000200.1">
    <property type="protein sequence ID" value="TraesROB_scaffold_074178_01G000200.1"/>
    <property type="gene ID" value="TraesROB_scaffold_074178_01G000200"/>
</dbReference>
<dbReference type="Gramene" id="TraesCLE_scaffold_076068_01G000100.1">
    <property type="protein sequence ID" value="TraesCLE_scaffold_076068_01G000100.1"/>
    <property type="gene ID" value="TraesCLE_scaffold_076068_01G000100"/>
</dbReference>
<proteinExistence type="predicted"/>
<dbReference type="EnsemblPlants" id="TraesCS7D02G219500.1">
    <property type="protein sequence ID" value="TraesCS7D02G219500.1.cds1"/>
    <property type="gene ID" value="TraesCS7D02G219500"/>
</dbReference>
<dbReference type="Gramene" id="TraesMAC7D03G04341020.1">
    <property type="protein sequence ID" value="TraesMAC7D03G04341020.1.CDS1"/>
    <property type="gene ID" value="TraesMAC7D03G04341020"/>
</dbReference>
<feature type="transmembrane region" description="Helical" evidence="2">
    <location>
        <begin position="95"/>
        <end position="116"/>
    </location>
</feature>
<feature type="compositionally biased region" description="Polar residues" evidence="1">
    <location>
        <begin position="17"/>
        <end position="32"/>
    </location>
</feature>
<evidence type="ECO:0000313" key="5">
    <source>
        <dbReference type="Proteomes" id="UP000019116"/>
    </source>
</evidence>
<dbReference type="InterPro" id="IPR026961">
    <property type="entry name" value="PGG_dom"/>
</dbReference>
<feature type="transmembrane region" description="Helical" evidence="2">
    <location>
        <begin position="682"/>
        <end position="704"/>
    </location>
</feature>
<feature type="transmembrane region" description="Helical" evidence="2">
    <location>
        <begin position="830"/>
        <end position="849"/>
    </location>
</feature>
<dbReference type="Proteomes" id="UP000019116">
    <property type="component" value="Chromosome 7D"/>
</dbReference>
<dbReference type="Gramene" id="TraesSYM7D03G04401660.1">
    <property type="protein sequence ID" value="TraesSYM7D03G04401660.1.CDS1"/>
    <property type="gene ID" value="TraesSYM7D03G04401660"/>
</dbReference>
<dbReference type="AlphaFoldDB" id="A0A3B6THH2"/>
<evidence type="ECO:0000256" key="2">
    <source>
        <dbReference type="SAM" id="Phobius"/>
    </source>
</evidence>
<keyword evidence="5" id="KW-1185">Reference proteome</keyword>
<feature type="transmembrane region" description="Helical" evidence="2">
    <location>
        <begin position="751"/>
        <end position="776"/>
    </location>
</feature>
<dbReference type="PANTHER" id="PTHR24177">
    <property type="entry name" value="CASKIN"/>
    <property type="match status" value="1"/>
</dbReference>
<reference evidence="4" key="2">
    <citation type="submission" date="2018-10" db="UniProtKB">
        <authorList>
            <consortium name="EnsemblPlants"/>
        </authorList>
    </citation>
    <scope>IDENTIFICATION</scope>
</reference>
<keyword evidence="2" id="KW-1133">Transmembrane helix</keyword>
<evidence type="ECO:0000256" key="1">
    <source>
        <dbReference type="SAM" id="MobiDB-lite"/>
    </source>
</evidence>
<feature type="domain" description="PGG" evidence="3">
    <location>
        <begin position="567"/>
        <end position="678"/>
    </location>
</feature>
<dbReference type="GeneID" id="123165664"/>
<feature type="transmembrane region" description="Helical" evidence="2">
    <location>
        <begin position="430"/>
        <end position="447"/>
    </location>
</feature>
<feature type="transmembrane region" description="Helical" evidence="2">
    <location>
        <begin position="796"/>
        <end position="818"/>
    </location>
</feature>
<feature type="transmembrane region" description="Helical" evidence="2">
    <location>
        <begin position="504"/>
        <end position="523"/>
    </location>
</feature>
<feature type="domain" description="PGG" evidence="3">
    <location>
        <begin position="742"/>
        <end position="853"/>
    </location>
</feature>
<feature type="transmembrane region" description="Helical" evidence="2">
    <location>
        <begin position="307"/>
        <end position="328"/>
    </location>
</feature>
<dbReference type="GO" id="GO:0016020">
    <property type="term" value="C:membrane"/>
    <property type="evidence" value="ECO:0000318"/>
    <property type="project" value="GO_Central"/>
</dbReference>
<feature type="transmembrane region" description="Helical" evidence="2">
    <location>
        <begin position="529"/>
        <end position="548"/>
    </location>
</feature>
<dbReference type="Gramene" id="TraesCAD_scaffold_082271_01G000100.1">
    <property type="protein sequence ID" value="TraesCAD_scaffold_082271_01G000100.1"/>
    <property type="gene ID" value="TraesCAD_scaffold_082271_01G000100"/>
</dbReference>
<feature type="region of interest" description="Disordered" evidence="1">
    <location>
        <begin position="1"/>
        <end position="32"/>
    </location>
</feature>
<dbReference type="STRING" id="4565.A0A3B6THH2"/>
<feature type="domain" description="PGG" evidence="3">
    <location>
        <begin position="41"/>
        <end position="148"/>
    </location>
</feature>
<name>A0A3B6THH2_WHEAT</name>
<keyword evidence="2" id="KW-0812">Transmembrane</keyword>
<dbReference type="Gramene" id="TraesLAC7D03G04295570.1">
    <property type="protein sequence ID" value="TraesLAC7D03G04295570.1.CDS1"/>
    <property type="gene ID" value="TraesLAC7D03G04295570"/>
</dbReference>
<organism evidence="4">
    <name type="scientific">Triticum aestivum</name>
    <name type="common">Wheat</name>
    <dbReference type="NCBI Taxonomy" id="4565"/>
    <lineage>
        <taxon>Eukaryota</taxon>
        <taxon>Viridiplantae</taxon>
        <taxon>Streptophyta</taxon>
        <taxon>Embryophyta</taxon>
        <taxon>Tracheophyta</taxon>
        <taxon>Spermatophyta</taxon>
        <taxon>Magnoliopsida</taxon>
        <taxon>Liliopsida</taxon>
        <taxon>Poales</taxon>
        <taxon>Poaceae</taxon>
        <taxon>BOP clade</taxon>
        <taxon>Pooideae</taxon>
        <taxon>Triticodae</taxon>
        <taxon>Triticeae</taxon>
        <taxon>Triticinae</taxon>
        <taxon>Triticum</taxon>
    </lineage>
</organism>
<dbReference type="Gramene" id="TraesWEE_scaffold_067374_01G000200.1">
    <property type="protein sequence ID" value="TraesWEE_scaffold_067374_01G000200.1"/>
    <property type="gene ID" value="TraesWEE_scaffold_067374_01G000200"/>
</dbReference>
<feature type="transmembrane region" description="Helical" evidence="2">
    <location>
        <begin position="334"/>
        <end position="357"/>
    </location>
</feature>
<evidence type="ECO:0000313" key="4">
    <source>
        <dbReference type="EnsemblPlants" id="TraesCS7D02G219500.1.cds1"/>
    </source>
</evidence>
<dbReference type="Gramene" id="TraesRN7D0100505300.1">
    <property type="protein sequence ID" value="TraesRN7D0100505300.1"/>
    <property type="gene ID" value="TraesRN7D0100505300"/>
</dbReference>
<feature type="transmembrane region" description="Helical" evidence="2">
    <location>
        <begin position="623"/>
        <end position="643"/>
    </location>
</feature>
<feature type="transmembrane region" description="Helical" evidence="2">
    <location>
        <begin position="575"/>
        <end position="592"/>
    </location>
</feature>
<dbReference type="PANTHER" id="PTHR24177:SF323">
    <property type="entry name" value="EMBRYOGENESIS TRANSMEMBRANE PROTEIN-LIKE"/>
    <property type="match status" value="1"/>
</dbReference>
<keyword evidence="2" id="KW-0472">Membrane</keyword>
<dbReference type="Pfam" id="PF13962">
    <property type="entry name" value="PGG"/>
    <property type="match status" value="5"/>
</dbReference>
<dbReference type="RefSeq" id="XP_044439289.1">
    <property type="nucleotide sequence ID" value="XM_044583354.1"/>
</dbReference>
<reference evidence="4" key="1">
    <citation type="submission" date="2018-08" db="EMBL/GenBank/DDBJ databases">
        <authorList>
            <person name="Rossello M."/>
        </authorList>
    </citation>
    <scope>NUCLEOTIDE SEQUENCE [LARGE SCALE GENOMIC DNA]</scope>
    <source>
        <strain evidence="4">cv. Chinese Spring</strain>
    </source>
</reference>
<protein>
    <recommendedName>
        <fullName evidence="3">PGG domain-containing protein</fullName>
    </recommendedName>
</protein>
<dbReference type="OrthoDB" id="653237at2759"/>
<feature type="transmembrane region" description="Helical" evidence="2">
    <location>
        <begin position="655"/>
        <end position="676"/>
    </location>
</feature>
<dbReference type="Gramene" id="TraesCS7D03G0488800.1">
    <property type="protein sequence ID" value="TraesCS7D03G0488800.1.CDS1"/>
    <property type="gene ID" value="TraesCS7D03G0488800"/>
</dbReference>
<feature type="domain" description="PGG" evidence="3">
    <location>
        <begin position="424"/>
        <end position="527"/>
    </location>
</feature>
<feature type="transmembrane region" description="Helical" evidence="2">
    <location>
        <begin position="156"/>
        <end position="176"/>
    </location>
</feature>
<evidence type="ECO:0000259" key="3">
    <source>
        <dbReference type="Pfam" id="PF13962"/>
    </source>
</evidence>
<gene>
    <name evidence="4" type="primary">LOC123165664</name>
</gene>
<feature type="domain" description="PGG" evidence="3">
    <location>
        <begin position="222"/>
        <end position="331"/>
    </location>
</feature>
<dbReference type="Gramene" id="TraesCS7D02G219500.1">
    <property type="protein sequence ID" value="TraesCS7D02G219500.1.cds1"/>
    <property type="gene ID" value="TraesCS7D02G219500"/>
</dbReference>